<dbReference type="SUPFAM" id="SSF54277">
    <property type="entry name" value="CAD &amp; PB1 domains"/>
    <property type="match status" value="1"/>
</dbReference>
<keyword evidence="2 4" id="KW-0863">Zinc-finger</keyword>
<dbReference type="Gene3D" id="3.10.20.90">
    <property type="entry name" value="Phosphatidylinositol 3-kinase Catalytic Subunit, Chain A, domain 1"/>
    <property type="match status" value="1"/>
</dbReference>
<dbReference type="GO" id="GO:0008270">
    <property type="term" value="F:zinc ion binding"/>
    <property type="evidence" value="ECO:0007669"/>
    <property type="project" value="UniProtKB-KW"/>
</dbReference>
<gene>
    <name evidence="9" type="ORF">PROFUN_10387</name>
</gene>
<evidence type="ECO:0000256" key="4">
    <source>
        <dbReference type="PROSITE-ProRule" id="PRU00228"/>
    </source>
</evidence>
<dbReference type="STRING" id="1890364.A0A2P6NEF9"/>
<dbReference type="InterPro" id="IPR052260">
    <property type="entry name" value="Autophagy_Rcpt_SigReg"/>
</dbReference>
<dbReference type="SUPFAM" id="SSF57850">
    <property type="entry name" value="RING/U-box"/>
    <property type="match status" value="2"/>
</dbReference>
<dbReference type="OrthoDB" id="2122982at2759"/>
<dbReference type="CDD" id="cd05992">
    <property type="entry name" value="PB1"/>
    <property type="match status" value="1"/>
</dbReference>
<proteinExistence type="predicted"/>
<evidence type="ECO:0000259" key="8">
    <source>
        <dbReference type="PROSITE" id="PS51745"/>
    </source>
</evidence>
<dbReference type="PROSITE" id="PS51745">
    <property type="entry name" value="PB1"/>
    <property type="match status" value="1"/>
</dbReference>
<dbReference type="PANTHER" id="PTHR15090">
    <property type="entry name" value="SEQUESTOSOME 1-RELATED"/>
    <property type="match status" value="1"/>
</dbReference>
<feature type="region of interest" description="Disordered" evidence="5">
    <location>
        <begin position="209"/>
        <end position="244"/>
    </location>
</feature>
<reference evidence="9 10" key="1">
    <citation type="journal article" date="2018" name="Genome Biol. Evol.">
        <title>Multiple Roots of Fruiting Body Formation in Amoebozoa.</title>
        <authorList>
            <person name="Hillmann F."/>
            <person name="Forbes G."/>
            <person name="Novohradska S."/>
            <person name="Ferling I."/>
            <person name="Riege K."/>
            <person name="Groth M."/>
            <person name="Westermann M."/>
            <person name="Marz M."/>
            <person name="Spaller T."/>
            <person name="Winckler T."/>
            <person name="Schaap P."/>
            <person name="Glockner G."/>
        </authorList>
    </citation>
    <scope>NUCLEOTIDE SEQUENCE [LARGE SCALE GENOMIC DNA]</scope>
    <source>
        <strain evidence="9 10">Jena</strain>
    </source>
</reference>
<dbReference type="InterPro" id="IPR053793">
    <property type="entry name" value="PB1-like"/>
</dbReference>
<dbReference type="Gene3D" id="3.30.60.90">
    <property type="match status" value="2"/>
</dbReference>
<dbReference type="InterPro" id="IPR043145">
    <property type="entry name" value="Znf_ZZ_sf"/>
</dbReference>
<evidence type="ECO:0000256" key="2">
    <source>
        <dbReference type="ARBA" id="ARBA00022771"/>
    </source>
</evidence>
<keyword evidence="1" id="KW-0479">Metal-binding</keyword>
<evidence type="ECO:0000256" key="3">
    <source>
        <dbReference type="ARBA" id="ARBA00022833"/>
    </source>
</evidence>
<organism evidence="9 10">
    <name type="scientific">Planoprotostelium fungivorum</name>
    <dbReference type="NCBI Taxonomy" id="1890364"/>
    <lineage>
        <taxon>Eukaryota</taxon>
        <taxon>Amoebozoa</taxon>
        <taxon>Evosea</taxon>
        <taxon>Variosea</taxon>
        <taxon>Cavosteliida</taxon>
        <taxon>Cavosteliaceae</taxon>
        <taxon>Planoprotostelium</taxon>
    </lineage>
</organism>
<dbReference type="PROSITE" id="PS50135">
    <property type="entry name" value="ZF_ZZ_2"/>
    <property type="match status" value="1"/>
</dbReference>
<keyword evidence="10" id="KW-1185">Reference proteome</keyword>
<dbReference type="CDD" id="cd02249">
    <property type="entry name" value="ZZ"/>
    <property type="match status" value="1"/>
</dbReference>
<evidence type="ECO:0000259" key="6">
    <source>
        <dbReference type="PROSITE" id="PS50030"/>
    </source>
</evidence>
<evidence type="ECO:0000256" key="1">
    <source>
        <dbReference type="ARBA" id="ARBA00022723"/>
    </source>
</evidence>
<feature type="domain" description="UBA" evidence="6">
    <location>
        <begin position="348"/>
        <end position="391"/>
    </location>
</feature>
<dbReference type="InterPro" id="IPR000270">
    <property type="entry name" value="PB1_dom"/>
</dbReference>
<evidence type="ECO:0000259" key="7">
    <source>
        <dbReference type="PROSITE" id="PS50135"/>
    </source>
</evidence>
<name>A0A2P6NEF9_9EUKA</name>
<dbReference type="EMBL" id="MDYQ01000106">
    <property type="protein sequence ID" value="PRP82315.1"/>
    <property type="molecule type" value="Genomic_DNA"/>
</dbReference>
<evidence type="ECO:0000256" key="5">
    <source>
        <dbReference type="SAM" id="MobiDB-lite"/>
    </source>
</evidence>
<evidence type="ECO:0000313" key="10">
    <source>
        <dbReference type="Proteomes" id="UP000241769"/>
    </source>
</evidence>
<dbReference type="CDD" id="cd02340">
    <property type="entry name" value="ZZ_NBR1_like"/>
    <property type="match status" value="1"/>
</dbReference>
<dbReference type="Proteomes" id="UP000241769">
    <property type="component" value="Unassembled WGS sequence"/>
</dbReference>
<dbReference type="SMART" id="SM00666">
    <property type="entry name" value="PB1"/>
    <property type="match status" value="1"/>
</dbReference>
<feature type="domain" description="ZZ-type" evidence="7">
    <location>
        <begin position="154"/>
        <end position="207"/>
    </location>
</feature>
<accession>A0A2P6NEF9</accession>
<dbReference type="Pfam" id="PF00569">
    <property type="entry name" value="ZZ"/>
    <property type="match status" value="2"/>
</dbReference>
<protein>
    <submittedName>
        <fullName evidence="9">Uncharacterized protein</fullName>
    </submittedName>
</protein>
<sequence length="391" mass="44043">MDIKASLEEQLRRTTLPVDAQNYKNLLGRLSALFNRPNLETTHSLKYMDDEGDWVDVSSDEELQIALSLARQMCTSLRLSLHGKKAAVEEKPREEPKPVDPFQEIQSHFQRVAEQWRPLIERVAEVAMENGFNPETVIDQLASISIEREEPLPVHSAWCDHCNARIAGTRYKCLQCPDFDLCQRCLNTNRDLHDAEHDFLHILRPGSCTRQEEEKPEESEEPKSEEPKEEEEKTEEVAPSLPSDADLPIHWAICDHCQQRIRGIRHKCSDCRDYDLCNACVPNRDSVHPGHSFHTIDRPACPFARQEVPQPAAVPEAVPAVPEVVEAVPVIPVEEVAPEPANALPAGLTAEKLQAGLKQLEEMGFCDRESNIKAIIKNGGDIVTTIVDLLE</sequence>
<dbReference type="Gene3D" id="1.10.8.10">
    <property type="entry name" value="DNA helicase RuvA subunit, C-terminal domain"/>
    <property type="match status" value="1"/>
</dbReference>
<dbReference type="AlphaFoldDB" id="A0A2P6NEF9"/>
<dbReference type="InParanoid" id="A0A2P6NEF9"/>
<comment type="caution">
    <text evidence="9">The sequence shown here is derived from an EMBL/GenBank/DDBJ whole genome shotgun (WGS) entry which is preliminary data.</text>
</comment>
<dbReference type="SUPFAM" id="SSF46934">
    <property type="entry name" value="UBA-like"/>
    <property type="match status" value="1"/>
</dbReference>
<evidence type="ECO:0000313" key="9">
    <source>
        <dbReference type="EMBL" id="PRP82315.1"/>
    </source>
</evidence>
<dbReference type="InterPro" id="IPR000433">
    <property type="entry name" value="Znf_ZZ"/>
</dbReference>
<dbReference type="InterPro" id="IPR015940">
    <property type="entry name" value="UBA"/>
</dbReference>
<feature type="domain" description="PB1" evidence="8">
    <location>
        <begin position="1"/>
        <end position="84"/>
    </location>
</feature>
<keyword evidence="3" id="KW-0862">Zinc</keyword>
<dbReference type="PROSITE" id="PS01357">
    <property type="entry name" value="ZF_ZZ_1"/>
    <property type="match status" value="1"/>
</dbReference>
<dbReference type="SMART" id="SM00291">
    <property type="entry name" value="ZnF_ZZ"/>
    <property type="match status" value="2"/>
</dbReference>
<dbReference type="PROSITE" id="PS50030">
    <property type="entry name" value="UBA"/>
    <property type="match status" value="1"/>
</dbReference>
<dbReference type="InterPro" id="IPR009060">
    <property type="entry name" value="UBA-like_sf"/>
</dbReference>
<dbReference type="Pfam" id="PF00564">
    <property type="entry name" value="PB1"/>
    <property type="match status" value="1"/>
</dbReference>